<name>A0A7J6V724_THATH</name>
<reference evidence="2 3" key="1">
    <citation type="submission" date="2020-06" db="EMBL/GenBank/DDBJ databases">
        <title>Transcriptomic and genomic resources for Thalictrum thalictroides and T. hernandezii: Facilitating candidate gene discovery in an emerging model plant lineage.</title>
        <authorList>
            <person name="Arias T."/>
            <person name="Riano-Pachon D.M."/>
            <person name="Di Stilio V.S."/>
        </authorList>
    </citation>
    <scope>NUCLEOTIDE SEQUENCE [LARGE SCALE GENOMIC DNA]</scope>
    <source>
        <strain evidence="3">cv. WT478/WT964</strain>
        <tissue evidence="2">Leaves</tissue>
    </source>
</reference>
<dbReference type="OrthoDB" id="3656567at2759"/>
<comment type="caution">
    <text evidence="2">The sequence shown here is derived from an EMBL/GenBank/DDBJ whole genome shotgun (WGS) entry which is preliminary data.</text>
</comment>
<evidence type="ECO:0000256" key="1">
    <source>
        <dbReference type="SAM" id="SignalP"/>
    </source>
</evidence>
<keyword evidence="1" id="KW-0732">Signal</keyword>
<dbReference type="Proteomes" id="UP000554482">
    <property type="component" value="Unassembled WGS sequence"/>
</dbReference>
<gene>
    <name evidence="2" type="ORF">FRX31_029504</name>
</gene>
<sequence length="173" mass="18106">MKLNIISILFIAVHLVGVFAASDISNSAAEYCGSLGVTSTEDLPASINAADVRICADHPLGHKRSGVQSLAPMSNADLTAAAANNANNFLAFRGIHLDACFFEAPFGCSNGFCWRVCGPAGSGQWCWIASNGGAGDWTKCSSYLDCRDKNAPSFDCGRNCKQGSKACGCSCDH</sequence>
<evidence type="ECO:0000313" key="3">
    <source>
        <dbReference type="Proteomes" id="UP000554482"/>
    </source>
</evidence>
<feature type="signal peptide" evidence="1">
    <location>
        <begin position="1"/>
        <end position="20"/>
    </location>
</feature>
<keyword evidence="2" id="KW-0808">Transferase</keyword>
<dbReference type="GO" id="GO:0016301">
    <property type="term" value="F:kinase activity"/>
    <property type="evidence" value="ECO:0007669"/>
    <property type="project" value="UniProtKB-KW"/>
</dbReference>
<dbReference type="EMBL" id="JABWDY010036812">
    <property type="protein sequence ID" value="KAF5180909.1"/>
    <property type="molecule type" value="Genomic_DNA"/>
</dbReference>
<keyword evidence="2" id="KW-0418">Kinase</keyword>
<organism evidence="2 3">
    <name type="scientific">Thalictrum thalictroides</name>
    <name type="common">Rue-anemone</name>
    <name type="synonym">Anemone thalictroides</name>
    <dbReference type="NCBI Taxonomy" id="46969"/>
    <lineage>
        <taxon>Eukaryota</taxon>
        <taxon>Viridiplantae</taxon>
        <taxon>Streptophyta</taxon>
        <taxon>Embryophyta</taxon>
        <taxon>Tracheophyta</taxon>
        <taxon>Spermatophyta</taxon>
        <taxon>Magnoliopsida</taxon>
        <taxon>Ranunculales</taxon>
        <taxon>Ranunculaceae</taxon>
        <taxon>Thalictroideae</taxon>
        <taxon>Thalictrum</taxon>
    </lineage>
</organism>
<feature type="chain" id="PRO_5029472385" evidence="1">
    <location>
        <begin position="21"/>
        <end position="173"/>
    </location>
</feature>
<protein>
    <submittedName>
        <fullName evidence="2">Kinase domain protein</fullName>
    </submittedName>
</protein>
<proteinExistence type="predicted"/>
<dbReference type="AlphaFoldDB" id="A0A7J6V724"/>
<evidence type="ECO:0000313" key="2">
    <source>
        <dbReference type="EMBL" id="KAF5180909.1"/>
    </source>
</evidence>
<accession>A0A7J6V724</accession>
<keyword evidence="3" id="KW-1185">Reference proteome</keyword>